<organism evidence="2 3">
    <name type="scientific">Plasmodium gonderi</name>
    <dbReference type="NCBI Taxonomy" id="77519"/>
    <lineage>
        <taxon>Eukaryota</taxon>
        <taxon>Sar</taxon>
        <taxon>Alveolata</taxon>
        <taxon>Apicomplexa</taxon>
        <taxon>Aconoidasida</taxon>
        <taxon>Haemosporida</taxon>
        <taxon>Plasmodiidae</taxon>
        <taxon>Plasmodium</taxon>
        <taxon>Plasmodium (Plasmodium)</taxon>
    </lineage>
</organism>
<protein>
    <submittedName>
        <fullName evidence="2">Variable surface protein</fullName>
    </submittedName>
</protein>
<dbReference type="InterPro" id="IPR008780">
    <property type="entry name" value="Plasmodium_Vir"/>
</dbReference>
<name>A0A1Y1JCJ8_PLAGO</name>
<dbReference type="Pfam" id="PF05795">
    <property type="entry name" value="Plasmodium_Vir"/>
    <property type="match status" value="1"/>
</dbReference>
<accession>A0A1Y1JCJ8</accession>
<dbReference type="RefSeq" id="XP_028541987.1">
    <property type="nucleotide sequence ID" value="XM_028686186.1"/>
</dbReference>
<evidence type="ECO:0000313" key="3">
    <source>
        <dbReference type="Proteomes" id="UP000195521"/>
    </source>
</evidence>
<evidence type="ECO:0000256" key="1">
    <source>
        <dbReference type="SAM" id="Phobius"/>
    </source>
</evidence>
<gene>
    <name evidence="2" type="ORF">PGO_032050</name>
</gene>
<keyword evidence="1" id="KW-0812">Transmembrane</keyword>
<dbReference type="AlphaFoldDB" id="A0A1Y1JCJ8"/>
<keyword evidence="3" id="KW-1185">Reference proteome</keyword>
<feature type="transmembrane region" description="Helical" evidence="1">
    <location>
        <begin position="430"/>
        <end position="450"/>
    </location>
</feature>
<reference evidence="3" key="1">
    <citation type="submission" date="2017-04" db="EMBL/GenBank/DDBJ databases">
        <title>Plasmodium gonderi genome.</title>
        <authorList>
            <person name="Arisue N."/>
            <person name="Honma H."/>
            <person name="Kawai S."/>
            <person name="Tougan T."/>
            <person name="Tanabe K."/>
            <person name="Horii T."/>
        </authorList>
    </citation>
    <scope>NUCLEOTIDE SEQUENCE [LARGE SCALE GENOMIC DNA]</scope>
    <source>
        <strain evidence="3">ATCC 30045</strain>
    </source>
</reference>
<dbReference type="GeneID" id="39746109"/>
<dbReference type="OMA" id="REHEFLE"/>
<comment type="caution">
    <text evidence="2">The sequence shown here is derived from an EMBL/GenBank/DDBJ whole genome shotgun (WGS) entry which is preliminary data.</text>
</comment>
<keyword evidence="1" id="KW-1133">Transmembrane helix</keyword>
<dbReference type="Proteomes" id="UP000195521">
    <property type="component" value="Unassembled WGS sequence"/>
</dbReference>
<proteinExistence type="predicted"/>
<dbReference type="OrthoDB" id="381445at2759"/>
<keyword evidence="1" id="KW-0472">Membrane</keyword>
<sequence length="506" mass="60136">MRLCKWILLIEDILKELPSYKLYEDFNKDIEPKEKSEYEKYCNKISDYNVDFPWLSDFCVKFAKNLTNVDITKGANSKHRCLQLNYWIYEEILKNHKNKRDNVYDMKFFRKIYEIGKEINNKKRDNYYCCSYFYGVLDEWKKEKYLHDYFINYEEINKKISSSNYKCNEYYNYLIYINKIYKEHKDNCCTFGDIYCHGYFDCDNNKNPSNLISKLKFHNQEIQEDGLDSKNKEEYENPTLENHMIDNYGKCIETYDVKAKKLGYKCVFPEDQKLEQEGAKVDNNNGTVNLGYHISAVDLSTYKKLLQTKFNSDKNEGNNVFHKILPKNLLTIFVDIRTKVQNFYFHIKALPCLYEKSKESEICKKLEEKREHEFLEEIIKSNGLSSNVITASLKMRELPGVKCETSVGYNDQLNCVESGNDVMKSTLLRVRGVTVLILGATVLLFLYYKFTPFGSWLNRKVLKKKNQNYKFQEGFECELIKNSSQGDRMYSNKKRIPIAYHQLHNM</sequence>
<evidence type="ECO:0000313" key="2">
    <source>
        <dbReference type="EMBL" id="GAW79398.1"/>
    </source>
</evidence>
<dbReference type="EMBL" id="BDQF01000003">
    <property type="protein sequence ID" value="GAW79398.1"/>
    <property type="molecule type" value="Genomic_DNA"/>
</dbReference>